<feature type="region of interest" description="Disordered" evidence="2">
    <location>
        <begin position="203"/>
        <end position="225"/>
    </location>
</feature>
<keyword evidence="1" id="KW-0175">Coiled coil</keyword>
<gene>
    <name evidence="3" type="ORF">N7541_006974</name>
</gene>
<name>A0A9W9QW81_PENBR</name>
<proteinExistence type="predicted"/>
<organism evidence="3 4">
    <name type="scientific">Penicillium brevicompactum</name>
    <dbReference type="NCBI Taxonomy" id="5074"/>
    <lineage>
        <taxon>Eukaryota</taxon>
        <taxon>Fungi</taxon>
        <taxon>Dikarya</taxon>
        <taxon>Ascomycota</taxon>
        <taxon>Pezizomycotina</taxon>
        <taxon>Eurotiomycetes</taxon>
        <taxon>Eurotiomycetidae</taxon>
        <taxon>Eurotiales</taxon>
        <taxon>Aspergillaceae</taxon>
        <taxon>Penicillium</taxon>
    </lineage>
</organism>
<dbReference type="Proteomes" id="UP001148299">
    <property type="component" value="Unassembled WGS sequence"/>
</dbReference>
<reference evidence="3" key="1">
    <citation type="submission" date="2022-12" db="EMBL/GenBank/DDBJ databases">
        <authorList>
            <person name="Petersen C."/>
        </authorList>
    </citation>
    <scope>NUCLEOTIDE SEQUENCE</scope>
    <source>
        <strain evidence="3">IBT 35675</strain>
    </source>
</reference>
<accession>A0A9W9QW81</accession>
<dbReference type="EMBL" id="JAPZBR010000006">
    <property type="protein sequence ID" value="KAJ5349247.1"/>
    <property type="molecule type" value="Genomic_DNA"/>
</dbReference>
<evidence type="ECO:0000313" key="3">
    <source>
        <dbReference type="EMBL" id="KAJ5349247.1"/>
    </source>
</evidence>
<sequence length="225" mass="25389">MPQTRPILPREDYVQSPQPPNHSSRKRHAAPDTMMRQRNPTFLSGARPGLYGNATPEALAEPDPILYPGSCARRLENLEHKSHQAKSELMRSISADISATFICIKQHIEAGTLSGDQTDVIEDATQAIHETDIRMRRSLKRDVRRLRKERNWSQRQYCKLAAQLDSLVNAYETKVQGLTTTLQEMNGDVQQLREERDMLLASLQTRGPHVPQVNEDGGDGDEPGK</sequence>
<evidence type="ECO:0000256" key="2">
    <source>
        <dbReference type="SAM" id="MobiDB-lite"/>
    </source>
</evidence>
<reference evidence="3" key="2">
    <citation type="journal article" date="2023" name="IMA Fungus">
        <title>Comparative genomic study of the Penicillium genus elucidates a diverse pangenome and 15 lateral gene transfer events.</title>
        <authorList>
            <person name="Petersen C."/>
            <person name="Sorensen T."/>
            <person name="Nielsen M.R."/>
            <person name="Sondergaard T.E."/>
            <person name="Sorensen J.L."/>
            <person name="Fitzpatrick D.A."/>
            <person name="Frisvad J.C."/>
            <person name="Nielsen K.L."/>
        </authorList>
    </citation>
    <scope>NUCLEOTIDE SEQUENCE</scope>
    <source>
        <strain evidence="3">IBT 35675</strain>
    </source>
</reference>
<dbReference type="AlphaFoldDB" id="A0A9W9QW81"/>
<keyword evidence="4" id="KW-1185">Reference proteome</keyword>
<evidence type="ECO:0000256" key="1">
    <source>
        <dbReference type="SAM" id="Coils"/>
    </source>
</evidence>
<feature type="region of interest" description="Disordered" evidence="2">
    <location>
        <begin position="1"/>
        <end position="62"/>
    </location>
</feature>
<feature type="compositionally biased region" description="Acidic residues" evidence="2">
    <location>
        <begin position="216"/>
        <end position="225"/>
    </location>
</feature>
<protein>
    <submittedName>
        <fullName evidence="3">Uncharacterized protein</fullName>
    </submittedName>
</protein>
<comment type="caution">
    <text evidence="3">The sequence shown here is derived from an EMBL/GenBank/DDBJ whole genome shotgun (WGS) entry which is preliminary data.</text>
</comment>
<evidence type="ECO:0000313" key="4">
    <source>
        <dbReference type="Proteomes" id="UP001148299"/>
    </source>
</evidence>
<feature type="coiled-coil region" evidence="1">
    <location>
        <begin position="136"/>
        <end position="202"/>
    </location>
</feature>